<dbReference type="InterPro" id="IPR051677">
    <property type="entry name" value="AfsR-DnrI-RedD_regulator"/>
</dbReference>
<protein>
    <submittedName>
        <fullName evidence="2">Bacterial transcriptional activator domain protein</fullName>
    </submittedName>
</protein>
<evidence type="ECO:0000259" key="1">
    <source>
        <dbReference type="SMART" id="SM01043"/>
    </source>
</evidence>
<dbReference type="Gene3D" id="1.25.40.10">
    <property type="entry name" value="Tetratricopeptide repeat domain"/>
    <property type="match status" value="1"/>
</dbReference>
<evidence type="ECO:0000313" key="2">
    <source>
        <dbReference type="EMBL" id="OIQ74708.1"/>
    </source>
</evidence>
<feature type="domain" description="Bacterial transcriptional activator" evidence="1">
    <location>
        <begin position="34"/>
        <end position="158"/>
    </location>
</feature>
<dbReference type="AlphaFoldDB" id="A0A1J5Q470"/>
<dbReference type="InterPro" id="IPR011990">
    <property type="entry name" value="TPR-like_helical_dom_sf"/>
</dbReference>
<proteinExistence type="predicted"/>
<dbReference type="InterPro" id="IPR005158">
    <property type="entry name" value="BTAD"/>
</dbReference>
<comment type="caution">
    <text evidence="2">The sequence shown here is derived from an EMBL/GenBank/DDBJ whole genome shotgun (WGS) entry which is preliminary data.</text>
</comment>
<gene>
    <name evidence="2" type="ORF">GALL_436370</name>
</gene>
<name>A0A1J5Q470_9ZZZZ</name>
<sequence length="175" mass="19210">MLKVTLHRLRGLIGRDCIVCQGGRVSVDENHCRVDLLGFNRSLAAVEAAPAPQWDPLRGLLQQYAAGLFADETHAQWAVGVREQLRTRLQQCLHACVLACIAEERWQELATCCRQGLGLDARDEVCHLGLIEACLELGRPRDAQEAYRHCIDLIPAGRASSLGATFHARLGSSSS</sequence>
<dbReference type="Pfam" id="PF03704">
    <property type="entry name" value="BTAD"/>
    <property type="match status" value="1"/>
</dbReference>
<dbReference type="PANTHER" id="PTHR35807">
    <property type="entry name" value="TRANSCRIPTIONAL REGULATOR REDD-RELATED"/>
    <property type="match status" value="1"/>
</dbReference>
<dbReference type="SUPFAM" id="SSF48452">
    <property type="entry name" value="TPR-like"/>
    <property type="match status" value="1"/>
</dbReference>
<accession>A0A1J5Q470</accession>
<organism evidence="2">
    <name type="scientific">mine drainage metagenome</name>
    <dbReference type="NCBI Taxonomy" id="410659"/>
    <lineage>
        <taxon>unclassified sequences</taxon>
        <taxon>metagenomes</taxon>
        <taxon>ecological metagenomes</taxon>
    </lineage>
</organism>
<reference evidence="2" key="1">
    <citation type="submission" date="2016-10" db="EMBL/GenBank/DDBJ databases">
        <title>Sequence of Gallionella enrichment culture.</title>
        <authorList>
            <person name="Poehlein A."/>
            <person name="Muehling M."/>
            <person name="Daniel R."/>
        </authorList>
    </citation>
    <scope>NUCLEOTIDE SEQUENCE</scope>
</reference>
<dbReference type="SMART" id="SM01043">
    <property type="entry name" value="BTAD"/>
    <property type="match status" value="1"/>
</dbReference>
<dbReference type="EMBL" id="MLJW01002412">
    <property type="protein sequence ID" value="OIQ74708.1"/>
    <property type="molecule type" value="Genomic_DNA"/>
</dbReference>